<evidence type="ECO:0000313" key="3">
    <source>
        <dbReference type="Proteomes" id="UP001203665"/>
    </source>
</evidence>
<name>A0ABT0XEW2_9BACI</name>
<dbReference type="Pfam" id="PF01521">
    <property type="entry name" value="Fe-S_biosyn"/>
    <property type="match status" value="1"/>
</dbReference>
<sequence length="107" mass="12153">MQLLLSDSVVTLYKEEMELKNGESVRLFVRVGGVGSGGFSVGVMRDEPSPNSYILEKQGIAFFVTEDDFWYVDGMTIDYNSDLDRVEFNQPRFLDAAHPEEHIKKEA</sequence>
<proteinExistence type="predicted"/>
<accession>A0ABT0XEW2</accession>
<evidence type="ECO:0000259" key="1">
    <source>
        <dbReference type="Pfam" id="PF01521"/>
    </source>
</evidence>
<dbReference type="InterPro" id="IPR000361">
    <property type="entry name" value="ATAP_core_dom"/>
</dbReference>
<dbReference type="Gene3D" id="2.60.300.12">
    <property type="entry name" value="HesB-like domain"/>
    <property type="match status" value="1"/>
</dbReference>
<protein>
    <recommendedName>
        <fullName evidence="1">Core domain-containing protein</fullName>
    </recommendedName>
</protein>
<keyword evidence="3" id="KW-1185">Reference proteome</keyword>
<comment type="caution">
    <text evidence="2">The sequence shown here is derived from an EMBL/GenBank/DDBJ whole genome shotgun (WGS) entry which is preliminary data.</text>
</comment>
<feature type="domain" description="Core" evidence="1">
    <location>
        <begin position="1"/>
        <end position="90"/>
    </location>
</feature>
<dbReference type="RefSeq" id="WP_251604164.1">
    <property type="nucleotide sequence ID" value="NZ_JAMQJY010000001.1"/>
</dbReference>
<evidence type="ECO:0000313" key="2">
    <source>
        <dbReference type="EMBL" id="MCM2674438.1"/>
    </source>
</evidence>
<reference evidence="2" key="1">
    <citation type="submission" date="2022-06" db="EMBL/GenBank/DDBJ databases">
        <title>Alkalicoccobacillus porphyridii sp. nov., isolated from a marine red alga, Porphyridium purpureum and reclassification of Shouchella plakortidis and Shouchella gibsonii as Alkalicoccobacillus plakortidis comb. nov. and Alkalicoccobacillus gibsonii comb. nov.</title>
        <authorList>
            <person name="Kim K.H."/>
            <person name="Lee J.K."/>
            <person name="Han D.M."/>
            <person name="Baek J.H."/>
            <person name="Jeon C.O."/>
        </authorList>
    </citation>
    <scope>NUCLEOTIDE SEQUENCE</scope>
    <source>
        <strain evidence="2">DSM 19153</strain>
    </source>
</reference>
<gene>
    <name evidence="2" type="ORF">NDM98_02195</name>
</gene>
<dbReference type="InterPro" id="IPR035903">
    <property type="entry name" value="HesB-like_dom_sf"/>
</dbReference>
<dbReference type="SUPFAM" id="SSF89360">
    <property type="entry name" value="HesB-like domain"/>
    <property type="match status" value="1"/>
</dbReference>
<organism evidence="2 3">
    <name type="scientific">Alkalicoccobacillus plakortidis</name>
    <dbReference type="NCBI Taxonomy" id="444060"/>
    <lineage>
        <taxon>Bacteria</taxon>
        <taxon>Bacillati</taxon>
        <taxon>Bacillota</taxon>
        <taxon>Bacilli</taxon>
        <taxon>Bacillales</taxon>
        <taxon>Bacillaceae</taxon>
        <taxon>Alkalicoccobacillus</taxon>
    </lineage>
</organism>
<dbReference type="EMBL" id="JAMQJY010000001">
    <property type="protein sequence ID" value="MCM2674438.1"/>
    <property type="molecule type" value="Genomic_DNA"/>
</dbReference>
<dbReference type="Proteomes" id="UP001203665">
    <property type="component" value="Unassembled WGS sequence"/>
</dbReference>